<gene>
    <name evidence="10" type="ORF">ABH15_01590</name>
</gene>
<dbReference type="AlphaFoldDB" id="A0A498H1Z1"/>
<evidence type="ECO:0000313" key="11">
    <source>
        <dbReference type="Proteomes" id="UP000290932"/>
    </source>
</evidence>
<accession>A0A498H1Z1</accession>
<dbReference type="PRINTS" id="PR00099">
    <property type="entry name" value="CPSGATASE"/>
</dbReference>
<keyword evidence="11" id="KW-1185">Reference proteome</keyword>
<dbReference type="PROSITE" id="PS51273">
    <property type="entry name" value="GATASE_TYPE_1"/>
    <property type="match status" value="1"/>
</dbReference>
<evidence type="ECO:0000256" key="8">
    <source>
        <dbReference type="ARBA" id="ARBA00047683"/>
    </source>
</evidence>
<dbReference type="InterPro" id="IPR050472">
    <property type="entry name" value="Anth_synth/Amidotransfase"/>
</dbReference>
<dbReference type="CDD" id="cd01743">
    <property type="entry name" value="GATase1_Anthranilate_Synthase"/>
    <property type="match status" value="1"/>
</dbReference>
<evidence type="ECO:0000313" key="10">
    <source>
        <dbReference type="EMBL" id="RXE56872.1"/>
    </source>
</evidence>
<evidence type="ECO:0000256" key="4">
    <source>
        <dbReference type="ARBA" id="ARBA00022822"/>
    </source>
</evidence>
<dbReference type="PRINTS" id="PR00096">
    <property type="entry name" value="GATASE"/>
</dbReference>
<comment type="caution">
    <text evidence="10">The sequence shown here is derived from an EMBL/GenBank/DDBJ whole genome shotgun (WGS) entry which is preliminary data.</text>
</comment>
<dbReference type="GO" id="GO:0005829">
    <property type="term" value="C:cytosol"/>
    <property type="evidence" value="ECO:0007669"/>
    <property type="project" value="TreeGrafter"/>
</dbReference>
<dbReference type="PANTHER" id="PTHR43418">
    <property type="entry name" value="MULTIFUNCTIONAL TRYPTOPHAN BIOSYNTHESIS PROTEIN-RELATED"/>
    <property type="match status" value="1"/>
</dbReference>
<dbReference type="FunFam" id="3.40.50.880:FF:000003">
    <property type="entry name" value="Anthranilate synthase component II"/>
    <property type="match status" value="1"/>
</dbReference>
<dbReference type="EC" id="4.1.3.27" evidence="2"/>
<evidence type="ECO:0000256" key="2">
    <source>
        <dbReference type="ARBA" id="ARBA00012266"/>
    </source>
</evidence>
<evidence type="ECO:0000256" key="1">
    <source>
        <dbReference type="ARBA" id="ARBA00004873"/>
    </source>
</evidence>
<dbReference type="GO" id="GO:0004049">
    <property type="term" value="F:anthranilate synthase activity"/>
    <property type="evidence" value="ECO:0007669"/>
    <property type="project" value="UniProtKB-EC"/>
</dbReference>
<dbReference type="OrthoDB" id="3321at2157"/>
<feature type="domain" description="Glutamine amidotransferase" evidence="9">
    <location>
        <begin position="4"/>
        <end position="186"/>
    </location>
</feature>
<keyword evidence="7" id="KW-0456">Lyase</keyword>
<evidence type="ECO:0000256" key="3">
    <source>
        <dbReference type="ARBA" id="ARBA00022605"/>
    </source>
</evidence>
<protein>
    <recommendedName>
        <fullName evidence="2">anthranilate synthase</fullName>
        <ecNumber evidence="2">4.1.3.27</ecNumber>
    </recommendedName>
</protein>
<dbReference type="SUPFAM" id="SSF52317">
    <property type="entry name" value="Class I glutamine amidotransferase-like"/>
    <property type="match status" value="1"/>
</dbReference>
<dbReference type="PANTHER" id="PTHR43418:SF4">
    <property type="entry name" value="MULTIFUNCTIONAL TRYPTOPHAN BIOSYNTHESIS PROTEIN"/>
    <property type="match status" value="1"/>
</dbReference>
<keyword evidence="3" id="KW-0028">Amino-acid biosynthesis</keyword>
<comment type="catalytic activity">
    <reaction evidence="8">
        <text>chorismate + L-glutamine = anthranilate + pyruvate + L-glutamate + H(+)</text>
        <dbReference type="Rhea" id="RHEA:21732"/>
        <dbReference type="ChEBI" id="CHEBI:15361"/>
        <dbReference type="ChEBI" id="CHEBI:15378"/>
        <dbReference type="ChEBI" id="CHEBI:16567"/>
        <dbReference type="ChEBI" id="CHEBI:29748"/>
        <dbReference type="ChEBI" id="CHEBI:29985"/>
        <dbReference type="ChEBI" id="CHEBI:58359"/>
        <dbReference type="EC" id="4.1.3.27"/>
    </reaction>
</comment>
<evidence type="ECO:0000256" key="5">
    <source>
        <dbReference type="ARBA" id="ARBA00022962"/>
    </source>
</evidence>
<evidence type="ECO:0000256" key="6">
    <source>
        <dbReference type="ARBA" id="ARBA00023141"/>
    </source>
</evidence>
<evidence type="ECO:0000259" key="9">
    <source>
        <dbReference type="Pfam" id="PF00117"/>
    </source>
</evidence>
<sequence>MKVLVIDTYDSFTFNLCQQIGALGADPVVVKSDVPFEQIRAIPCDRIVLSPGHGHPRDSHLYRQVLATLSRTVPTLGVCLGHQAIGLAFGAEVVRANHVMHGRTSLIRHDGKRLFAGLESPLTATRYHSLILDPGTIPPELAVTARSADDGVVMGVRHTLYPIEGVQFHPESILTPEGSQMMANFLASPEGAA</sequence>
<dbReference type="GO" id="GO:0000162">
    <property type="term" value="P:L-tryptophan biosynthetic process"/>
    <property type="evidence" value="ECO:0007669"/>
    <property type="project" value="UniProtKB-KW"/>
</dbReference>
<dbReference type="Proteomes" id="UP000290932">
    <property type="component" value="Unassembled WGS sequence"/>
</dbReference>
<dbReference type="InterPro" id="IPR006221">
    <property type="entry name" value="TrpG/PapA_dom"/>
</dbReference>
<keyword evidence="6" id="KW-0057">Aromatic amino acid biosynthesis</keyword>
<dbReference type="Gene3D" id="3.40.50.880">
    <property type="match status" value="1"/>
</dbReference>
<comment type="pathway">
    <text evidence="1">Amino-acid biosynthesis; L-tryptophan biosynthesis; L-tryptophan from chorismate: step 1/5.</text>
</comment>
<dbReference type="InterPro" id="IPR029062">
    <property type="entry name" value="Class_I_gatase-like"/>
</dbReference>
<proteinExistence type="predicted"/>
<dbReference type="RefSeq" id="WP_128692613.1">
    <property type="nucleotide sequence ID" value="NZ_LHQS01000001.1"/>
</dbReference>
<reference evidence="10 11" key="1">
    <citation type="journal article" date="2015" name="Int. J. Syst. Evol. Microbiol.">
        <title>Methanoculleus taiwanensis sp. nov., a methanogen isolated from deep marine sediment at the deformation front area near Taiwan.</title>
        <authorList>
            <person name="Weng C.Y."/>
            <person name="Chen S.C."/>
            <person name="Lai M.C."/>
            <person name="Wu S.Y."/>
            <person name="Lin S."/>
            <person name="Yang T.F."/>
            <person name="Chen P.C."/>
        </authorList>
    </citation>
    <scope>NUCLEOTIDE SEQUENCE [LARGE SCALE GENOMIC DNA]</scope>
    <source>
        <strain evidence="10 11">CYW4</strain>
    </source>
</reference>
<name>A0A498H1Z1_9EURY</name>
<dbReference type="EMBL" id="LHQS01000001">
    <property type="protein sequence ID" value="RXE56872.1"/>
    <property type="molecule type" value="Genomic_DNA"/>
</dbReference>
<keyword evidence="4" id="KW-0822">Tryptophan biosynthesis</keyword>
<keyword evidence="5" id="KW-0315">Glutamine amidotransferase</keyword>
<organism evidence="10 11">
    <name type="scientific">Methanoculleus taiwanensis</name>
    <dbReference type="NCBI Taxonomy" id="1550565"/>
    <lineage>
        <taxon>Archaea</taxon>
        <taxon>Methanobacteriati</taxon>
        <taxon>Methanobacteriota</taxon>
        <taxon>Stenosarchaea group</taxon>
        <taxon>Methanomicrobia</taxon>
        <taxon>Methanomicrobiales</taxon>
        <taxon>Methanomicrobiaceae</taxon>
        <taxon>Methanoculleus</taxon>
    </lineage>
</organism>
<dbReference type="PRINTS" id="PR00097">
    <property type="entry name" value="ANTSNTHASEII"/>
</dbReference>
<dbReference type="InterPro" id="IPR017926">
    <property type="entry name" value="GATASE"/>
</dbReference>
<dbReference type="NCBIfam" id="TIGR00566">
    <property type="entry name" value="trpG_papA"/>
    <property type="match status" value="1"/>
</dbReference>
<evidence type="ECO:0000256" key="7">
    <source>
        <dbReference type="ARBA" id="ARBA00023239"/>
    </source>
</evidence>
<dbReference type="Pfam" id="PF00117">
    <property type="entry name" value="GATase"/>
    <property type="match status" value="1"/>
</dbReference>